<evidence type="ECO:0000256" key="4">
    <source>
        <dbReference type="PROSITE-ProRule" id="PRU00335"/>
    </source>
</evidence>
<keyword evidence="7" id="KW-1185">Reference proteome</keyword>
<reference evidence="6 7" key="1">
    <citation type="submission" date="2018-08" db="EMBL/GenBank/DDBJ databases">
        <authorList>
            <person name="Khan S.A."/>
        </authorList>
    </citation>
    <scope>NUCLEOTIDE SEQUENCE [LARGE SCALE GENOMIC DNA]</scope>
    <source>
        <strain evidence="6 7">GTF-13</strain>
    </source>
</reference>
<name>A0A3P3VKR8_9GAMM</name>
<reference evidence="6 7" key="2">
    <citation type="submission" date="2018-12" db="EMBL/GenBank/DDBJ databases">
        <title>Simiduia agarivorans gen. nov., sp. nov., a marine, agarolytic bacterium isolated from shallow coastal water from Keelung, Taiwan.</title>
        <authorList>
            <person name="Shieh W.Y."/>
        </authorList>
    </citation>
    <scope>NUCLEOTIDE SEQUENCE [LARGE SCALE GENOMIC DNA]</scope>
    <source>
        <strain evidence="6 7">GTF-13</strain>
    </source>
</reference>
<comment type="caution">
    <text evidence="6">The sequence shown here is derived from an EMBL/GenBank/DDBJ whole genome shotgun (WGS) entry which is preliminary data.</text>
</comment>
<dbReference type="Gene3D" id="1.10.357.10">
    <property type="entry name" value="Tetracycline Repressor, domain 2"/>
    <property type="match status" value="1"/>
</dbReference>
<dbReference type="InterPro" id="IPR009057">
    <property type="entry name" value="Homeodomain-like_sf"/>
</dbReference>
<dbReference type="InterPro" id="IPR001647">
    <property type="entry name" value="HTH_TetR"/>
</dbReference>
<gene>
    <name evidence="6" type="ORF">D0544_11375</name>
</gene>
<dbReference type="SUPFAM" id="SSF46689">
    <property type="entry name" value="Homeodomain-like"/>
    <property type="match status" value="1"/>
</dbReference>
<keyword evidence="3" id="KW-0804">Transcription</keyword>
<evidence type="ECO:0000256" key="1">
    <source>
        <dbReference type="ARBA" id="ARBA00023015"/>
    </source>
</evidence>
<dbReference type="GO" id="GO:0003677">
    <property type="term" value="F:DNA binding"/>
    <property type="evidence" value="ECO:0007669"/>
    <property type="project" value="UniProtKB-UniRule"/>
</dbReference>
<protein>
    <submittedName>
        <fullName evidence="6">TetR/AcrR family transcriptional regulator</fullName>
    </submittedName>
</protein>
<evidence type="ECO:0000256" key="3">
    <source>
        <dbReference type="ARBA" id="ARBA00023163"/>
    </source>
</evidence>
<dbReference type="Gene3D" id="1.10.10.60">
    <property type="entry name" value="Homeodomain-like"/>
    <property type="match status" value="1"/>
</dbReference>
<accession>A0A3P3VKR8</accession>
<dbReference type="EMBL" id="QWEZ01000002">
    <property type="protein sequence ID" value="RRJ82468.1"/>
    <property type="molecule type" value="Genomic_DNA"/>
</dbReference>
<evidence type="ECO:0000313" key="7">
    <source>
        <dbReference type="Proteomes" id="UP000280792"/>
    </source>
</evidence>
<dbReference type="PANTHER" id="PTHR47506">
    <property type="entry name" value="TRANSCRIPTIONAL REGULATORY PROTEIN"/>
    <property type="match status" value="1"/>
</dbReference>
<dbReference type="InterPro" id="IPR011075">
    <property type="entry name" value="TetR_C"/>
</dbReference>
<dbReference type="InterPro" id="IPR036271">
    <property type="entry name" value="Tet_transcr_reg_TetR-rel_C_sf"/>
</dbReference>
<dbReference type="SUPFAM" id="SSF48498">
    <property type="entry name" value="Tetracyclin repressor-like, C-terminal domain"/>
    <property type="match status" value="1"/>
</dbReference>
<dbReference type="PANTHER" id="PTHR47506:SF10">
    <property type="entry name" value="TRANSCRIPTIONAL REGULATORY PROTEIN"/>
    <property type="match status" value="1"/>
</dbReference>
<dbReference type="AlphaFoldDB" id="A0A3P3VKR8"/>
<keyword evidence="2 4" id="KW-0238">DNA-binding</keyword>
<sequence length="193" mass="21889">MARPIEFDRERVLEQAMVCFWRSGYEATSIADLVAATRLKPGSLYAAFKNKQNLFLLTLERYAQQSLKRIEQRFTEAPDALTGIERFMHQLGQDCRNDDEGKGCLLVNSLLEFASADPEVHQQVRLYLDRVELLLREQVQRAMDAGQLGPGRTAAERATLLLAGVWGMRVMSARRPEARSYGCVAEQLLEAIR</sequence>
<dbReference type="RefSeq" id="WP_125016221.1">
    <property type="nucleotide sequence ID" value="NZ_QWEZ01000002.1"/>
</dbReference>
<evidence type="ECO:0000313" key="6">
    <source>
        <dbReference type="EMBL" id="RRJ82468.1"/>
    </source>
</evidence>
<dbReference type="Pfam" id="PF00440">
    <property type="entry name" value="TetR_N"/>
    <property type="match status" value="1"/>
</dbReference>
<keyword evidence="1" id="KW-0805">Transcription regulation</keyword>
<evidence type="ECO:0000259" key="5">
    <source>
        <dbReference type="PROSITE" id="PS50977"/>
    </source>
</evidence>
<dbReference type="Pfam" id="PF16925">
    <property type="entry name" value="TetR_C_13"/>
    <property type="match status" value="1"/>
</dbReference>
<proteinExistence type="predicted"/>
<dbReference type="Proteomes" id="UP000280792">
    <property type="component" value="Unassembled WGS sequence"/>
</dbReference>
<organism evidence="6 7">
    <name type="scientific">Aestuariirhabdus litorea</name>
    <dbReference type="NCBI Taxonomy" id="2528527"/>
    <lineage>
        <taxon>Bacteria</taxon>
        <taxon>Pseudomonadati</taxon>
        <taxon>Pseudomonadota</taxon>
        <taxon>Gammaproteobacteria</taxon>
        <taxon>Oceanospirillales</taxon>
        <taxon>Aestuariirhabdaceae</taxon>
        <taxon>Aestuariirhabdus</taxon>
    </lineage>
</organism>
<evidence type="ECO:0000256" key="2">
    <source>
        <dbReference type="ARBA" id="ARBA00023125"/>
    </source>
</evidence>
<dbReference type="PROSITE" id="PS50977">
    <property type="entry name" value="HTH_TETR_2"/>
    <property type="match status" value="1"/>
</dbReference>
<feature type="DNA-binding region" description="H-T-H motif" evidence="4">
    <location>
        <begin position="29"/>
        <end position="48"/>
    </location>
</feature>
<feature type="domain" description="HTH tetR-type" evidence="5">
    <location>
        <begin position="6"/>
        <end position="66"/>
    </location>
</feature>